<gene>
    <name evidence="2" type="ORF">MAR_038367</name>
</gene>
<proteinExistence type="predicted"/>
<evidence type="ECO:0000256" key="1">
    <source>
        <dbReference type="SAM" id="MobiDB-lite"/>
    </source>
</evidence>
<organism evidence="2 3">
    <name type="scientific">Mya arenaria</name>
    <name type="common">Soft-shell clam</name>
    <dbReference type="NCBI Taxonomy" id="6604"/>
    <lineage>
        <taxon>Eukaryota</taxon>
        <taxon>Metazoa</taxon>
        <taxon>Spiralia</taxon>
        <taxon>Lophotrochozoa</taxon>
        <taxon>Mollusca</taxon>
        <taxon>Bivalvia</taxon>
        <taxon>Autobranchia</taxon>
        <taxon>Heteroconchia</taxon>
        <taxon>Euheterodonta</taxon>
        <taxon>Imparidentia</taxon>
        <taxon>Neoheterodontei</taxon>
        <taxon>Myida</taxon>
        <taxon>Myoidea</taxon>
        <taxon>Myidae</taxon>
        <taxon>Mya</taxon>
    </lineage>
</organism>
<feature type="region of interest" description="Disordered" evidence="1">
    <location>
        <begin position="196"/>
        <end position="223"/>
    </location>
</feature>
<protein>
    <submittedName>
        <fullName evidence="2">Uncharacterized protein</fullName>
    </submittedName>
</protein>
<accession>A0ABY7FV24</accession>
<sequence>MKKTTFAVEMDSSGREYVGLVMNDVDSTSDDTIGEARMYARPGDDMCPVKSFKRYPSGLHPDLGDQWQRSHGSFNTTDDCWFCKYPLWKNLYLNETSRKSEPTATTWGKVAIRRQPSLAHDTLADNTLADDSLADETLTDDALADDTLADDILASDAEADDTLADDSQTDVTLADDTLADDTIADDALAYDTLADNALRDSSRRHPSRRHSSRQHPSRRHSSR</sequence>
<dbReference type="Proteomes" id="UP001164746">
    <property type="component" value="Chromosome 13"/>
</dbReference>
<evidence type="ECO:0000313" key="3">
    <source>
        <dbReference type="Proteomes" id="UP001164746"/>
    </source>
</evidence>
<dbReference type="EMBL" id="CP111024">
    <property type="protein sequence ID" value="WAR24698.1"/>
    <property type="molecule type" value="Genomic_DNA"/>
</dbReference>
<name>A0ABY7FV24_MYAAR</name>
<evidence type="ECO:0000313" key="2">
    <source>
        <dbReference type="EMBL" id="WAR24698.1"/>
    </source>
</evidence>
<feature type="compositionally biased region" description="Basic residues" evidence="1">
    <location>
        <begin position="204"/>
        <end position="223"/>
    </location>
</feature>
<keyword evidence="3" id="KW-1185">Reference proteome</keyword>
<reference evidence="2" key="1">
    <citation type="submission" date="2022-11" db="EMBL/GenBank/DDBJ databases">
        <title>Centuries of genome instability and evolution in soft-shell clam transmissible cancer (bioRxiv).</title>
        <authorList>
            <person name="Hart S.F.M."/>
            <person name="Yonemitsu M.A."/>
            <person name="Giersch R.M."/>
            <person name="Beal B.F."/>
            <person name="Arriagada G."/>
            <person name="Davis B.W."/>
            <person name="Ostrander E.A."/>
            <person name="Goff S.P."/>
            <person name="Metzger M.J."/>
        </authorList>
    </citation>
    <scope>NUCLEOTIDE SEQUENCE</scope>
    <source>
        <strain evidence="2">MELC-2E11</strain>
        <tissue evidence="2">Siphon/mantle</tissue>
    </source>
</reference>